<reference evidence="2 3" key="1">
    <citation type="submission" date="2024-06" db="EMBL/GenBank/DDBJ databases">
        <title>Pontibacter populi HYL7-15.</title>
        <authorList>
            <person name="Kim M.K."/>
        </authorList>
    </citation>
    <scope>NUCLEOTIDE SEQUENCE [LARGE SCALE GENOMIC DNA]</scope>
    <source>
        <strain evidence="2 3">HYL7-15</strain>
    </source>
</reference>
<sequence>MKKNLILSFAMAVALMATSCTENNATDTAATTGSDVATIAPATEATVDNPNIATTEQTAATTTAANPNAPAMSFKETVYDFGTVKQGEVVNHTFTFTNTGKEPLIIENASASCGCTVPEWTKTPVAPGQTGEIKVQFNSTGKYGQQAPMVTIRANTEPNITQVSLKGTVEASTIPTAGADGPVKRN</sequence>
<dbReference type="PANTHER" id="PTHR37833:SF1">
    <property type="entry name" value="SIGNAL PEPTIDE PROTEIN"/>
    <property type="match status" value="1"/>
</dbReference>
<proteinExistence type="predicted"/>
<accession>A0ABV1RT83</accession>
<dbReference type="PANTHER" id="PTHR37833">
    <property type="entry name" value="LIPOPROTEIN-RELATED"/>
    <property type="match status" value="1"/>
</dbReference>
<gene>
    <name evidence="2" type="ORF">ABS362_07325</name>
</gene>
<organism evidence="2 3">
    <name type="scientific">Pontibacter populi</name>
    <dbReference type="NCBI Taxonomy" id="890055"/>
    <lineage>
        <taxon>Bacteria</taxon>
        <taxon>Pseudomonadati</taxon>
        <taxon>Bacteroidota</taxon>
        <taxon>Cytophagia</taxon>
        <taxon>Cytophagales</taxon>
        <taxon>Hymenobacteraceae</taxon>
        <taxon>Pontibacter</taxon>
    </lineage>
</organism>
<evidence type="ECO:0000313" key="3">
    <source>
        <dbReference type="Proteomes" id="UP001476807"/>
    </source>
</evidence>
<feature type="signal peptide" evidence="1">
    <location>
        <begin position="1"/>
        <end position="25"/>
    </location>
</feature>
<dbReference type="InterPro" id="IPR013783">
    <property type="entry name" value="Ig-like_fold"/>
</dbReference>
<evidence type="ECO:0000313" key="2">
    <source>
        <dbReference type="EMBL" id="MER2997352.1"/>
    </source>
</evidence>
<evidence type="ECO:0000256" key="1">
    <source>
        <dbReference type="SAM" id="SignalP"/>
    </source>
</evidence>
<keyword evidence="1" id="KW-0732">Signal</keyword>
<name>A0ABV1RT83_9BACT</name>
<dbReference type="Proteomes" id="UP001476807">
    <property type="component" value="Unassembled WGS sequence"/>
</dbReference>
<dbReference type="Gene3D" id="2.60.40.10">
    <property type="entry name" value="Immunoglobulins"/>
    <property type="match status" value="1"/>
</dbReference>
<keyword evidence="3" id="KW-1185">Reference proteome</keyword>
<dbReference type="PROSITE" id="PS51257">
    <property type="entry name" value="PROKAR_LIPOPROTEIN"/>
    <property type="match status" value="1"/>
</dbReference>
<dbReference type="RefSeq" id="WP_350411744.1">
    <property type="nucleotide sequence ID" value="NZ_JBEOKT010000005.1"/>
</dbReference>
<dbReference type="EMBL" id="JBEOKT010000005">
    <property type="protein sequence ID" value="MER2997352.1"/>
    <property type="molecule type" value="Genomic_DNA"/>
</dbReference>
<feature type="chain" id="PRO_5045610743" evidence="1">
    <location>
        <begin position="26"/>
        <end position="186"/>
    </location>
</feature>
<dbReference type="InterPro" id="IPR011467">
    <property type="entry name" value="DUF1573"/>
</dbReference>
<protein>
    <submittedName>
        <fullName evidence="2">DUF1573 domain-containing protein</fullName>
    </submittedName>
</protein>
<comment type="caution">
    <text evidence="2">The sequence shown here is derived from an EMBL/GenBank/DDBJ whole genome shotgun (WGS) entry which is preliminary data.</text>
</comment>
<dbReference type="Pfam" id="PF07610">
    <property type="entry name" value="DUF1573"/>
    <property type="match status" value="1"/>
</dbReference>